<dbReference type="AlphaFoldDB" id="A0ABD5S0Q9"/>
<dbReference type="Pfam" id="PF07969">
    <property type="entry name" value="Amidohydro_3"/>
    <property type="match status" value="1"/>
</dbReference>
<dbReference type="EMBL" id="JBHSWU010000416">
    <property type="protein sequence ID" value="MFC6725180.1"/>
    <property type="molecule type" value="Genomic_DNA"/>
</dbReference>
<comment type="caution">
    <text evidence="2">The sequence shown here is derived from an EMBL/GenBank/DDBJ whole genome shotgun (WGS) entry which is preliminary data.</text>
</comment>
<organism evidence="2 3">
    <name type="scientific">Halobium palmae</name>
    <dbReference type="NCBI Taxonomy" id="1776492"/>
    <lineage>
        <taxon>Archaea</taxon>
        <taxon>Methanobacteriati</taxon>
        <taxon>Methanobacteriota</taxon>
        <taxon>Stenosarchaea group</taxon>
        <taxon>Halobacteria</taxon>
        <taxon>Halobacteriales</taxon>
        <taxon>Haloferacaceae</taxon>
        <taxon>Halobium</taxon>
    </lineage>
</organism>
<dbReference type="PANTHER" id="PTHR22642:SF2">
    <property type="entry name" value="PROTEIN LONG AFTER FAR-RED 3"/>
    <property type="match status" value="1"/>
</dbReference>
<evidence type="ECO:0000313" key="3">
    <source>
        <dbReference type="Proteomes" id="UP001596328"/>
    </source>
</evidence>
<proteinExistence type="predicted"/>
<sequence length="93" mass="9939">GSDCMPLDPLLGVHHAVNAPTESQRLTVTEALRAYTLGGSYAGFDEDRTGTVEVGKLADLVALERSPWEHESDIRNVDVATTVVGGEVVFDGR</sequence>
<protein>
    <submittedName>
        <fullName evidence="2">Amidohydrolase family protein</fullName>
    </submittedName>
</protein>
<dbReference type="Gene3D" id="3.20.20.140">
    <property type="entry name" value="Metal-dependent hydrolases"/>
    <property type="match status" value="1"/>
</dbReference>
<keyword evidence="3" id="KW-1185">Reference proteome</keyword>
<dbReference type="PANTHER" id="PTHR22642">
    <property type="entry name" value="IMIDAZOLONEPROPIONASE"/>
    <property type="match status" value="1"/>
</dbReference>
<gene>
    <name evidence="2" type="ORF">ACFQE1_12535</name>
</gene>
<accession>A0ABD5S0Q9</accession>
<dbReference type="Gene3D" id="2.30.40.10">
    <property type="entry name" value="Urease, subunit C, domain 1"/>
    <property type="match status" value="1"/>
</dbReference>
<evidence type="ECO:0000259" key="1">
    <source>
        <dbReference type="Pfam" id="PF07969"/>
    </source>
</evidence>
<feature type="non-terminal residue" evidence="2">
    <location>
        <position position="1"/>
    </location>
</feature>
<evidence type="ECO:0000313" key="2">
    <source>
        <dbReference type="EMBL" id="MFC6725180.1"/>
    </source>
</evidence>
<dbReference type="InterPro" id="IPR013108">
    <property type="entry name" value="Amidohydro_3"/>
</dbReference>
<reference evidence="2 3" key="1">
    <citation type="journal article" date="2019" name="Int. J. Syst. Evol. Microbiol.">
        <title>The Global Catalogue of Microorganisms (GCM) 10K type strain sequencing project: providing services to taxonomists for standard genome sequencing and annotation.</title>
        <authorList>
            <consortium name="The Broad Institute Genomics Platform"/>
            <consortium name="The Broad Institute Genome Sequencing Center for Infectious Disease"/>
            <person name="Wu L."/>
            <person name="Ma J."/>
        </authorList>
    </citation>
    <scope>NUCLEOTIDE SEQUENCE [LARGE SCALE GENOMIC DNA]</scope>
    <source>
        <strain evidence="2 3">NBRC 111368</strain>
    </source>
</reference>
<name>A0ABD5S0Q9_9EURY</name>
<dbReference type="SUPFAM" id="SSF51338">
    <property type="entry name" value="Composite domain of metallo-dependent hydrolases"/>
    <property type="match status" value="1"/>
</dbReference>
<dbReference type="Proteomes" id="UP001596328">
    <property type="component" value="Unassembled WGS sequence"/>
</dbReference>
<dbReference type="InterPro" id="IPR011059">
    <property type="entry name" value="Metal-dep_hydrolase_composite"/>
</dbReference>
<feature type="domain" description="Amidohydrolase 3" evidence="1">
    <location>
        <begin position="1"/>
        <end position="90"/>
    </location>
</feature>